<protein>
    <submittedName>
        <fullName evidence="1">Uncharacterized protein</fullName>
    </submittedName>
</protein>
<accession>A0ACC1HNN6</accession>
<gene>
    <name evidence="1" type="ORF">EV182_004604</name>
</gene>
<reference evidence="1" key="1">
    <citation type="submission" date="2022-06" db="EMBL/GenBank/DDBJ databases">
        <title>Phylogenomic reconstructions and comparative analyses of Kickxellomycotina fungi.</title>
        <authorList>
            <person name="Reynolds N.K."/>
            <person name="Stajich J.E."/>
            <person name="Barry K."/>
            <person name="Grigoriev I.V."/>
            <person name="Crous P."/>
            <person name="Smith M.E."/>
        </authorList>
    </citation>
    <scope>NUCLEOTIDE SEQUENCE</scope>
    <source>
        <strain evidence="1">RSA 2271</strain>
    </source>
</reference>
<proteinExistence type="predicted"/>
<name>A0ACC1HNN6_9FUNG</name>
<dbReference type="Proteomes" id="UP001145114">
    <property type="component" value="Unassembled WGS sequence"/>
</dbReference>
<evidence type="ECO:0000313" key="1">
    <source>
        <dbReference type="EMBL" id="KAJ1678185.1"/>
    </source>
</evidence>
<dbReference type="EMBL" id="JAMZIH010001451">
    <property type="protein sequence ID" value="KAJ1678185.1"/>
    <property type="molecule type" value="Genomic_DNA"/>
</dbReference>
<feature type="non-terminal residue" evidence="1">
    <location>
        <position position="1"/>
    </location>
</feature>
<comment type="caution">
    <text evidence="1">The sequence shown here is derived from an EMBL/GenBank/DDBJ whole genome shotgun (WGS) entry which is preliminary data.</text>
</comment>
<evidence type="ECO:0000313" key="2">
    <source>
        <dbReference type="Proteomes" id="UP001145114"/>
    </source>
</evidence>
<keyword evidence="2" id="KW-1185">Reference proteome</keyword>
<organism evidence="1 2">
    <name type="scientific">Spiromyces aspiralis</name>
    <dbReference type="NCBI Taxonomy" id="68401"/>
    <lineage>
        <taxon>Eukaryota</taxon>
        <taxon>Fungi</taxon>
        <taxon>Fungi incertae sedis</taxon>
        <taxon>Zoopagomycota</taxon>
        <taxon>Kickxellomycotina</taxon>
        <taxon>Kickxellomycetes</taxon>
        <taxon>Kickxellales</taxon>
        <taxon>Kickxellaceae</taxon>
        <taxon>Spiromyces</taxon>
    </lineage>
</organism>
<sequence>QEYQSSSGDQIVGVIVTDDAGFCVKAVGKIPKSAAGIVTSISDYADGLVDADADDEATYPMTVIEADDVTIVIKRVGNIDQGNCFNIGILKQQVPRVAKPESTTDQESTLAFD</sequence>